<gene>
    <name evidence="2" type="ORF">VLY81_10765</name>
</gene>
<dbReference type="InterPro" id="IPR028994">
    <property type="entry name" value="Integrin_alpha_N"/>
</dbReference>
<feature type="signal peptide" evidence="1">
    <location>
        <begin position="1"/>
        <end position="19"/>
    </location>
</feature>
<evidence type="ECO:0000313" key="2">
    <source>
        <dbReference type="EMBL" id="WRP13904.1"/>
    </source>
</evidence>
<keyword evidence="3" id="KW-1185">Reference proteome</keyword>
<reference evidence="3" key="1">
    <citation type="submission" date="2023-12" db="EMBL/GenBank/DDBJ databases">
        <title>Novel isolates from deep terrestrial aquifers shed light on the physiology and ecology of the class Limnochordia.</title>
        <authorList>
            <person name="Karnachuk O.V."/>
            <person name="Lukina A.P."/>
            <person name="Avakyan M.R."/>
            <person name="Kadnikov V."/>
            <person name="Begmatov S."/>
            <person name="Beletsky A.V."/>
            <person name="Mardanov A.V."/>
            <person name="Ravin N.V."/>
        </authorList>
    </citation>
    <scope>NUCLEOTIDE SEQUENCE [LARGE SCALE GENOMIC DNA]</scope>
    <source>
        <strain evidence="3">LN</strain>
    </source>
</reference>
<sequence length="325" mass="35485">MLWVAAVAALVSGAPPALAQGWVRVATQPAPAPSVLEMAIADLDGDGRAELILVGRDYERQQDRLYVMGWSGSSGSPLRTLSQSPPFVEPMSHVALAVGPFTRQDGPEILVATNSRLVVWRWERDRLSRAWEGQYSERVEQVAAVHLPGEPAAVAIAHVRTEPRWHYLLHIWHWDGRSLEPVAGPFAIGSVRAMTAGDVLGDGQSELVLEVGQGNDPGQIEIWRWERDAFIAAGSARLRDAPVFGLGAGRVVEVSPDFDLIMTADDRGRVALYRWDGRAFSRVGDVLTLSWGLVASAVGDLDGDGRTEAVVAEYPNILHVLRWRP</sequence>
<name>A0ABZ1BMJ2_9FIRM</name>
<organism evidence="2 3">
    <name type="scientific">Geochorda subterranea</name>
    <dbReference type="NCBI Taxonomy" id="3109564"/>
    <lineage>
        <taxon>Bacteria</taxon>
        <taxon>Bacillati</taxon>
        <taxon>Bacillota</taxon>
        <taxon>Limnochordia</taxon>
        <taxon>Limnochordales</taxon>
        <taxon>Geochordaceae</taxon>
        <taxon>Geochorda</taxon>
    </lineage>
</organism>
<keyword evidence="1" id="KW-0732">Signal</keyword>
<accession>A0ABZ1BMJ2</accession>
<proteinExistence type="predicted"/>
<evidence type="ECO:0000313" key="3">
    <source>
        <dbReference type="Proteomes" id="UP001333102"/>
    </source>
</evidence>
<evidence type="ECO:0000256" key="1">
    <source>
        <dbReference type="SAM" id="SignalP"/>
    </source>
</evidence>
<dbReference type="EMBL" id="CP141614">
    <property type="protein sequence ID" value="WRP13904.1"/>
    <property type="molecule type" value="Genomic_DNA"/>
</dbReference>
<feature type="chain" id="PRO_5045191315" evidence="1">
    <location>
        <begin position="20"/>
        <end position="325"/>
    </location>
</feature>
<dbReference type="RefSeq" id="WP_324668167.1">
    <property type="nucleotide sequence ID" value="NZ_CP141614.1"/>
</dbReference>
<dbReference type="Proteomes" id="UP001333102">
    <property type="component" value="Chromosome"/>
</dbReference>
<protein>
    <submittedName>
        <fullName evidence="2">VCBS repeat-containing protein</fullName>
    </submittedName>
</protein>
<dbReference type="SUPFAM" id="SSF69318">
    <property type="entry name" value="Integrin alpha N-terminal domain"/>
    <property type="match status" value="1"/>
</dbReference>